<dbReference type="InParanoid" id="A0A1Y1ZCL4"/>
<organism evidence="1 2">
    <name type="scientific">Basidiobolus meristosporus CBS 931.73</name>
    <dbReference type="NCBI Taxonomy" id="1314790"/>
    <lineage>
        <taxon>Eukaryota</taxon>
        <taxon>Fungi</taxon>
        <taxon>Fungi incertae sedis</taxon>
        <taxon>Zoopagomycota</taxon>
        <taxon>Entomophthoromycotina</taxon>
        <taxon>Basidiobolomycetes</taxon>
        <taxon>Basidiobolales</taxon>
        <taxon>Basidiobolaceae</taxon>
        <taxon>Basidiobolus</taxon>
    </lineage>
</organism>
<name>A0A1Y1ZCL4_9FUNG</name>
<accession>A0A1Y1ZCL4</accession>
<sequence length="61" mass="6814">MRINEVSSIETITFLRLTPEECDQATTGLETEDQAPLAEPVFNGFKFMRLTPEPIEGAPKC</sequence>
<proteinExistence type="predicted"/>
<comment type="caution">
    <text evidence="1">The sequence shown here is derived from an EMBL/GenBank/DDBJ whole genome shotgun (WGS) entry which is preliminary data.</text>
</comment>
<dbReference type="Proteomes" id="UP000193498">
    <property type="component" value="Unassembled WGS sequence"/>
</dbReference>
<reference evidence="1 2" key="1">
    <citation type="submission" date="2016-07" db="EMBL/GenBank/DDBJ databases">
        <title>Pervasive Adenine N6-methylation of Active Genes in Fungi.</title>
        <authorList>
            <consortium name="DOE Joint Genome Institute"/>
            <person name="Mondo S.J."/>
            <person name="Dannebaum R.O."/>
            <person name="Kuo R.C."/>
            <person name="Labutti K."/>
            <person name="Haridas S."/>
            <person name="Kuo A."/>
            <person name="Salamov A."/>
            <person name="Ahrendt S.R."/>
            <person name="Lipzen A."/>
            <person name="Sullivan W."/>
            <person name="Andreopoulos W.B."/>
            <person name="Clum A."/>
            <person name="Lindquist E."/>
            <person name="Daum C."/>
            <person name="Ramamoorthy G.K."/>
            <person name="Gryganskyi A."/>
            <person name="Culley D."/>
            <person name="Magnuson J.K."/>
            <person name="James T.Y."/>
            <person name="O'Malley M.A."/>
            <person name="Stajich J.E."/>
            <person name="Spatafora J.W."/>
            <person name="Visel A."/>
            <person name="Grigoriev I.V."/>
        </authorList>
    </citation>
    <scope>NUCLEOTIDE SEQUENCE [LARGE SCALE GENOMIC DNA]</scope>
    <source>
        <strain evidence="1 2">CBS 931.73</strain>
    </source>
</reference>
<dbReference type="EMBL" id="MCFE01000004">
    <property type="protein sequence ID" value="ORY07988.1"/>
    <property type="molecule type" value="Genomic_DNA"/>
</dbReference>
<dbReference type="AlphaFoldDB" id="A0A1Y1ZCL4"/>
<evidence type="ECO:0000313" key="2">
    <source>
        <dbReference type="Proteomes" id="UP000193498"/>
    </source>
</evidence>
<protein>
    <submittedName>
        <fullName evidence="1">Uncharacterized protein</fullName>
    </submittedName>
</protein>
<evidence type="ECO:0000313" key="1">
    <source>
        <dbReference type="EMBL" id="ORY07988.1"/>
    </source>
</evidence>
<keyword evidence="2" id="KW-1185">Reference proteome</keyword>
<gene>
    <name evidence="1" type="ORF">K493DRAFT_309999</name>
</gene>